<dbReference type="OrthoDB" id="6570858at2759"/>
<evidence type="ECO:0000313" key="2">
    <source>
        <dbReference type="Proteomes" id="UP000887116"/>
    </source>
</evidence>
<dbReference type="AlphaFoldDB" id="A0A8X6I072"/>
<name>A0A8X6I072_TRICU</name>
<dbReference type="Proteomes" id="UP000887116">
    <property type="component" value="Unassembled WGS sequence"/>
</dbReference>
<proteinExistence type="predicted"/>
<comment type="caution">
    <text evidence="1">The sequence shown here is derived from an EMBL/GenBank/DDBJ whole genome shotgun (WGS) entry which is preliminary data.</text>
</comment>
<reference evidence="1" key="1">
    <citation type="submission" date="2020-07" db="EMBL/GenBank/DDBJ databases">
        <title>Multicomponent nature underlies the extraordinary mechanical properties of spider dragline silk.</title>
        <authorList>
            <person name="Kono N."/>
            <person name="Nakamura H."/>
            <person name="Mori M."/>
            <person name="Yoshida Y."/>
            <person name="Ohtoshi R."/>
            <person name="Malay A.D."/>
            <person name="Moran D.A.P."/>
            <person name="Tomita M."/>
            <person name="Numata K."/>
            <person name="Arakawa K."/>
        </authorList>
    </citation>
    <scope>NUCLEOTIDE SEQUENCE</scope>
</reference>
<organism evidence="1 2">
    <name type="scientific">Trichonephila clavata</name>
    <name type="common">Joro spider</name>
    <name type="synonym">Nephila clavata</name>
    <dbReference type="NCBI Taxonomy" id="2740835"/>
    <lineage>
        <taxon>Eukaryota</taxon>
        <taxon>Metazoa</taxon>
        <taxon>Ecdysozoa</taxon>
        <taxon>Arthropoda</taxon>
        <taxon>Chelicerata</taxon>
        <taxon>Arachnida</taxon>
        <taxon>Araneae</taxon>
        <taxon>Araneomorphae</taxon>
        <taxon>Entelegynae</taxon>
        <taxon>Araneoidea</taxon>
        <taxon>Nephilidae</taxon>
        <taxon>Trichonephila</taxon>
    </lineage>
</organism>
<sequence length="241" mass="27295">MTITCNTGYLKNQTFVHNKGKGINDNSSLFKKLFLNIDTGSTINIIPAATVKKLNVLVEEYNVVNVKQTKGILKLNQTCTFDLKAGSLVRSVRFFILNTDLPYALLGLESCIEFQLVIDCVKQVVVQKRRNLINFSSSEGSDLSLHINPENKIKGGIFEIEMKDDRTKECSIAEGKNGNFSEVKRKEKSLGHKKVQFQKKNRILLCFQNQKCTREKFAYAQRNRATLTLISSGFEARTPDY</sequence>
<dbReference type="InterPro" id="IPR021109">
    <property type="entry name" value="Peptidase_aspartic_dom_sf"/>
</dbReference>
<protein>
    <submittedName>
        <fullName evidence="1">Uncharacterized protein</fullName>
    </submittedName>
</protein>
<gene>
    <name evidence="1" type="ORF">TNCT_134401</name>
</gene>
<dbReference type="SUPFAM" id="SSF50630">
    <property type="entry name" value="Acid proteases"/>
    <property type="match status" value="1"/>
</dbReference>
<dbReference type="EMBL" id="BMAO01026861">
    <property type="protein sequence ID" value="GFR12979.1"/>
    <property type="molecule type" value="Genomic_DNA"/>
</dbReference>
<dbReference type="Gene3D" id="2.40.70.10">
    <property type="entry name" value="Acid Proteases"/>
    <property type="match status" value="1"/>
</dbReference>
<evidence type="ECO:0000313" key="1">
    <source>
        <dbReference type="EMBL" id="GFR12979.1"/>
    </source>
</evidence>
<keyword evidence="2" id="KW-1185">Reference proteome</keyword>
<accession>A0A8X6I072</accession>